<dbReference type="PANTHER" id="PTHR34138:SF1">
    <property type="entry name" value="CELL SHAPE-DETERMINING PROTEIN MREC"/>
    <property type="match status" value="1"/>
</dbReference>
<protein>
    <recommendedName>
        <fullName evidence="2">Cell shape-determining protein MreC</fullName>
    </recommendedName>
    <alternativeName>
        <fullName evidence="4">Cell shape protein MreC</fullName>
    </alternativeName>
</protein>
<dbReference type="EMBL" id="WTYP01000001">
    <property type="protein sequence ID" value="MXP46693.1"/>
    <property type="molecule type" value="Genomic_DNA"/>
</dbReference>
<feature type="domain" description="Rod shape-determining protein MreC beta-barrel core" evidence="7">
    <location>
        <begin position="136"/>
        <end position="266"/>
    </location>
</feature>
<dbReference type="OrthoDB" id="8478127at2"/>
<keyword evidence="6" id="KW-0472">Membrane</keyword>
<evidence type="ECO:0000313" key="9">
    <source>
        <dbReference type="Proteomes" id="UP000471435"/>
    </source>
</evidence>
<dbReference type="Proteomes" id="UP000471435">
    <property type="component" value="Unassembled WGS sequence"/>
</dbReference>
<evidence type="ECO:0000259" key="7">
    <source>
        <dbReference type="Pfam" id="PF04085"/>
    </source>
</evidence>
<evidence type="ECO:0000256" key="1">
    <source>
        <dbReference type="ARBA" id="ARBA00009369"/>
    </source>
</evidence>
<comment type="caution">
    <text evidence="8">The sequence shown here is derived from an EMBL/GenBank/DDBJ whole genome shotgun (WGS) entry which is preliminary data.</text>
</comment>
<keyword evidence="6" id="KW-0812">Transmembrane</keyword>
<evidence type="ECO:0000256" key="3">
    <source>
        <dbReference type="ARBA" id="ARBA00022960"/>
    </source>
</evidence>
<reference evidence="8 9" key="1">
    <citation type="submission" date="2019-12" db="EMBL/GenBank/DDBJ databases">
        <title>Genomic-based taxomic classification of the family Erythrobacteraceae.</title>
        <authorList>
            <person name="Xu L."/>
        </authorList>
    </citation>
    <scope>NUCLEOTIDE SEQUENCE [LARGE SCALE GENOMIC DNA]</scope>
    <source>
        <strain evidence="8 9">SW-109</strain>
    </source>
</reference>
<evidence type="ECO:0000256" key="5">
    <source>
        <dbReference type="SAM" id="Coils"/>
    </source>
</evidence>
<dbReference type="RefSeq" id="WP_160729899.1">
    <property type="nucleotide sequence ID" value="NZ_CANLWR010000001.1"/>
</dbReference>
<sequence>MAPSSSRRSSYSRRAQYGVFTGYVAAGIGAVLGAVLLGLSLWSPSNWQGPRGLASEAVAPVAEAGATARTGGQGFFGSIAGYFRAGSQNAELKEEVELARIRLQEAKAVEQENQRLKVLLGLAEQEVGPVAVARLVGSTASSTRRFAYLGAGKNDGVAIGMPVRGPRGVVGRVLETSANISRVLLLTDSQSVLPVRLADEDVVAFAEGRGDGRLQIRLINLGINPLEPGDVMVTSGAGGYYRPGIAVAILTEITDDGGIARIISDPAATDYVSVEPIWQPEAVAGAQQPVDQVLAE</sequence>
<proteinExistence type="inferred from homology"/>
<feature type="transmembrane region" description="Helical" evidence="6">
    <location>
        <begin position="20"/>
        <end position="42"/>
    </location>
</feature>
<evidence type="ECO:0000256" key="6">
    <source>
        <dbReference type="SAM" id="Phobius"/>
    </source>
</evidence>
<evidence type="ECO:0000256" key="2">
    <source>
        <dbReference type="ARBA" id="ARBA00013855"/>
    </source>
</evidence>
<evidence type="ECO:0000256" key="4">
    <source>
        <dbReference type="ARBA" id="ARBA00032089"/>
    </source>
</evidence>
<dbReference type="Gene3D" id="2.40.10.350">
    <property type="entry name" value="Rod shape-determining protein MreC, domain 2"/>
    <property type="match status" value="1"/>
</dbReference>
<dbReference type="GO" id="GO:0008360">
    <property type="term" value="P:regulation of cell shape"/>
    <property type="evidence" value="ECO:0007669"/>
    <property type="project" value="UniProtKB-KW"/>
</dbReference>
<feature type="coiled-coil region" evidence="5">
    <location>
        <begin position="89"/>
        <end position="126"/>
    </location>
</feature>
<accession>A0A6I4UYL9</accession>
<name>A0A6I4UYL9_9SPHN</name>
<dbReference type="GO" id="GO:0005886">
    <property type="term" value="C:plasma membrane"/>
    <property type="evidence" value="ECO:0007669"/>
    <property type="project" value="TreeGrafter"/>
</dbReference>
<dbReference type="InterPro" id="IPR055342">
    <property type="entry name" value="MreC_beta-barrel_core"/>
</dbReference>
<dbReference type="PANTHER" id="PTHR34138">
    <property type="entry name" value="CELL SHAPE-DETERMINING PROTEIN MREC"/>
    <property type="match status" value="1"/>
</dbReference>
<dbReference type="InterPro" id="IPR042177">
    <property type="entry name" value="Cell/Rod_1"/>
</dbReference>
<dbReference type="Pfam" id="PF04085">
    <property type="entry name" value="MreC"/>
    <property type="match status" value="1"/>
</dbReference>
<evidence type="ECO:0000313" key="8">
    <source>
        <dbReference type="EMBL" id="MXP46693.1"/>
    </source>
</evidence>
<keyword evidence="9" id="KW-1185">Reference proteome</keyword>
<gene>
    <name evidence="8" type="ORF">GRI43_04690</name>
</gene>
<keyword evidence="3" id="KW-0133">Cell shape</keyword>
<comment type="similarity">
    <text evidence="1">Belongs to the MreC family.</text>
</comment>
<organism evidence="8 9">
    <name type="scientific">Pontixanthobacter luteolus</name>
    <dbReference type="NCBI Taxonomy" id="295089"/>
    <lineage>
        <taxon>Bacteria</taxon>
        <taxon>Pseudomonadati</taxon>
        <taxon>Pseudomonadota</taxon>
        <taxon>Alphaproteobacteria</taxon>
        <taxon>Sphingomonadales</taxon>
        <taxon>Erythrobacteraceae</taxon>
        <taxon>Pontixanthobacter</taxon>
    </lineage>
</organism>
<keyword evidence="6" id="KW-1133">Transmembrane helix</keyword>
<dbReference type="AlphaFoldDB" id="A0A6I4UYL9"/>
<dbReference type="InterPro" id="IPR007221">
    <property type="entry name" value="MreC"/>
</dbReference>
<dbReference type="InterPro" id="IPR042175">
    <property type="entry name" value="Cell/Rod_MreC_2"/>
</dbReference>
<dbReference type="Gene3D" id="2.40.10.340">
    <property type="entry name" value="Rod shape-determining protein MreC, domain 1"/>
    <property type="match status" value="1"/>
</dbReference>
<keyword evidence="5" id="KW-0175">Coiled coil</keyword>